<proteinExistence type="predicted"/>
<reference evidence="3 4" key="1">
    <citation type="submission" date="2016-04" db="EMBL/GenBank/DDBJ databases">
        <title>First whole genome shotgun sequence of the bacterium Enteractinococcus sp. strain UASWS1574.</title>
        <authorList>
            <person name="Crovadore J."/>
            <person name="Chablais R."/>
            <person name="Lefort F."/>
        </authorList>
    </citation>
    <scope>NUCLEOTIDE SEQUENCE [LARGE SCALE GENOMIC DNA]</scope>
    <source>
        <strain evidence="3 4">UASWS1574</strain>
    </source>
</reference>
<dbReference type="GO" id="GO:0030288">
    <property type="term" value="C:outer membrane-bounded periplasmic space"/>
    <property type="evidence" value="ECO:0007669"/>
    <property type="project" value="TreeGrafter"/>
</dbReference>
<gene>
    <name evidence="3" type="ORF">A6F49_09595</name>
</gene>
<dbReference type="InterPro" id="IPR006179">
    <property type="entry name" value="5_nucleotidase/apyrase"/>
</dbReference>
<evidence type="ECO:0000256" key="1">
    <source>
        <dbReference type="SAM" id="MobiDB-lite"/>
    </source>
</evidence>
<dbReference type="OrthoDB" id="1016457at2"/>
<dbReference type="Proteomes" id="UP000078292">
    <property type="component" value="Unassembled WGS sequence"/>
</dbReference>
<evidence type="ECO:0000313" key="3">
    <source>
        <dbReference type="EMBL" id="OAV61215.1"/>
    </source>
</evidence>
<evidence type="ECO:0008006" key="5">
    <source>
        <dbReference type="Google" id="ProtNLM"/>
    </source>
</evidence>
<protein>
    <recommendedName>
        <fullName evidence="5">Calcineurin-like phosphoesterase domain-containing protein</fullName>
    </recommendedName>
</protein>
<dbReference type="PANTHER" id="PTHR11575:SF24">
    <property type="entry name" value="5'-NUCLEOTIDASE"/>
    <property type="match status" value="1"/>
</dbReference>
<comment type="caution">
    <text evidence="3">The sequence shown here is derived from an EMBL/GenBank/DDBJ whole genome shotgun (WGS) entry which is preliminary data.</text>
</comment>
<feature type="signal peptide" evidence="2">
    <location>
        <begin position="1"/>
        <end position="28"/>
    </location>
</feature>
<keyword evidence="4" id="KW-1185">Reference proteome</keyword>
<evidence type="ECO:0000256" key="2">
    <source>
        <dbReference type="SAM" id="SignalP"/>
    </source>
</evidence>
<dbReference type="AlphaFoldDB" id="A0A1B7M034"/>
<feature type="chain" id="PRO_5008597188" description="Calcineurin-like phosphoesterase domain-containing protein" evidence="2">
    <location>
        <begin position="29"/>
        <end position="281"/>
    </location>
</feature>
<dbReference type="GO" id="GO:0009166">
    <property type="term" value="P:nucleotide catabolic process"/>
    <property type="evidence" value="ECO:0007669"/>
    <property type="project" value="InterPro"/>
</dbReference>
<dbReference type="GO" id="GO:0008768">
    <property type="term" value="F:UDP-sugar diphosphatase activity"/>
    <property type="evidence" value="ECO:0007669"/>
    <property type="project" value="TreeGrafter"/>
</dbReference>
<dbReference type="STRING" id="1837282.A6F49_09595"/>
<feature type="region of interest" description="Disordered" evidence="1">
    <location>
        <begin position="27"/>
        <end position="101"/>
    </location>
</feature>
<dbReference type="InterPro" id="IPR029052">
    <property type="entry name" value="Metallo-depent_PP-like"/>
</dbReference>
<dbReference type="SUPFAM" id="SSF56300">
    <property type="entry name" value="Metallo-dependent phosphatases"/>
    <property type="match status" value="1"/>
</dbReference>
<dbReference type="Gene3D" id="3.60.21.10">
    <property type="match status" value="1"/>
</dbReference>
<dbReference type="EMBL" id="LXEY01000017">
    <property type="protein sequence ID" value="OAV61215.1"/>
    <property type="molecule type" value="Genomic_DNA"/>
</dbReference>
<dbReference type="PANTHER" id="PTHR11575">
    <property type="entry name" value="5'-NUCLEOTIDASE-RELATED"/>
    <property type="match status" value="1"/>
</dbReference>
<feature type="compositionally biased region" description="Low complexity" evidence="1">
    <location>
        <begin position="27"/>
        <end position="43"/>
    </location>
</feature>
<accession>A0A1B7M034</accession>
<organism evidence="3 4">
    <name type="scientific">Enteractinococcus helveticum</name>
    <dbReference type="NCBI Taxonomy" id="1837282"/>
    <lineage>
        <taxon>Bacteria</taxon>
        <taxon>Bacillati</taxon>
        <taxon>Actinomycetota</taxon>
        <taxon>Actinomycetes</taxon>
        <taxon>Micrococcales</taxon>
        <taxon>Micrococcaceae</taxon>
    </lineage>
</organism>
<evidence type="ECO:0000313" key="4">
    <source>
        <dbReference type="Proteomes" id="UP000078292"/>
    </source>
</evidence>
<dbReference type="GO" id="GO:0008253">
    <property type="term" value="F:5'-nucleotidase activity"/>
    <property type="evidence" value="ECO:0007669"/>
    <property type="project" value="TreeGrafter"/>
</dbReference>
<feature type="compositionally biased region" description="Polar residues" evidence="1">
    <location>
        <begin position="81"/>
        <end position="93"/>
    </location>
</feature>
<keyword evidence="2" id="KW-0732">Signal</keyword>
<sequence>MSSHMSRALSGIATAALVTPIVVSSAVATTESPTPTAPAVTETQSPAPSQESTLDPGTPESPSSGASDETQTDLEPITDPSDATENSSQTDEPTGTEDPESFQVDRLATPMQSEADSTLTLLNINDFHGRVDHRVGMSLAATVEANRADNPNSIFLSAGDNIGASLFVSSVQQDEPTIDYLNALDLEATALGNYEFDRGADDLTGRVVERANFDHIAANVVDESGDTIVDPYTIVETQDHTVAVIGAVTQETLTLVDPSGVQGLTFTDPVDAVNEHAEALS</sequence>
<feature type="compositionally biased region" description="Polar residues" evidence="1">
    <location>
        <begin position="44"/>
        <end position="69"/>
    </location>
</feature>
<name>A0A1B7M034_9MICC</name>
<dbReference type="RefSeq" id="WP_043057744.1">
    <property type="nucleotide sequence ID" value="NZ_LXEY01000017.1"/>
</dbReference>